<reference evidence="1 2" key="1">
    <citation type="submission" date="2022-05" db="EMBL/GenBank/DDBJ databases">
        <authorList>
            <consortium name="Genoscope - CEA"/>
            <person name="William W."/>
        </authorList>
    </citation>
    <scope>NUCLEOTIDE SEQUENCE [LARGE SCALE GENOMIC DNA]</scope>
</reference>
<evidence type="ECO:0000313" key="2">
    <source>
        <dbReference type="Proteomes" id="UP001159427"/>
    </source>
</evidence>
<dbReference type="EMBL" id="CALNXI010000064">
    <property type="protein sequence ID" value="CAH3017520.1"/>
    <property type="molecule type" value="Genomic_DNA"/>
</dbReference>
<dbReference type="Proteomes" id="UP001159427">
    <property type="component" value="Unassembled WGS sequence"/>
</dbReference>
<gene>
    <name evidence="1" type="ORF">PEVE_00038103</name>
</gene>
<accession>A0ABN8LTK8</accession>
<keyword evidence="2" id="KW-1185">Reference proteome</keyword>
<proteinExistence type="predicted"/>
<name>A0ABN8LTK8_9CNID</name>
<organism evidence="1 2">
    <name type="scientific">Porites evermanni</name>
    <dbReference type="NCBI Taxonomy" id="104178"/>
    <lineage>
        <taxon>Eukaryota</taxon>
        <taxon>Metazoa</taxon>
        <taxon>Cnidaria</taxon>
        <taxon>Anthozoa</taxon>
        <taxon>Hexacorallia</taxon>
        <taxon>Scleractinia</taxon>
        <taxon>Fungiina</taxon>
        <taxon>Poritidae</taxon>
        <taxon>Porites</taxon>
    </lineage>
</organism>
<protein>
    <submittedName>
        <fullName evidence="1">Uncharacterized protein</fullName>
    </submittedName>
</protein>
<evidence type="ECO:0000313" key="1">
    <source>
        <dbReference type="EMBL" id="CAH3017520.1"/>
    </source>
</evidence>
<comment type="caution">
    <text evidence="1">The sequence shown here is derived from an EMBL/GenBank/DDBJ whole genome shotgun (WGS) entry which is preliminary data.</text>
</comment>
<sequence>MNVVPRGRLDVLSADADHGILKVVEFLLDNKGMPFIMSMVRRFLLETGCSKLLERLSGYELRVIVDILLENYVAGNCSATASSFYADALRLMAATRRKSEECISEISEARDKFRQVDGDVRALELLNNVIKECRRSPEFSWDEVTMLLTITGEWYVSLDYDKVSIIDLTSKIGESFAQWMLKLGGLKGFEDFVKEQQKPGWLN</sequence>